<gene>
    <name evidence="1" type="ORF">CAMP_LOCUS2392</name>
</gene>
<comment type="caution">
    <text evidence="1">The sequence shown here is derived from an EMBL/GenBank/DDBJ whole genome shotgun (WGS) entry which is preliminary data.</text>
</comment>
<dbReference type="EMBL" id="CANHGI010000001">
    <property type="protein sequence ID" value="CAI5439755.1"/>
    <property type="molecule type" value="Genomic_DNA"/>
</dbReference>
<protein>
    <submittedName>
        <fullName evidence="1">Uncharacterized protein</fullName>
    </submittedName>
</protein>
<keyword evidence="2" id="KW-1185">Reference proteome</keyword>
<accession>A0A9P1I525</accession>
<dbReference type="Proteomes" id="UP001152747">
    <property type="component" value="Unassembled WGS sequence"/>
</dbReference>
<sequence length="275" mass="31536">MSVTSTPSSPSLSTTSGTSYISFCYTWTTRIKTRITADGDSTILSISPKFATVHQLISFQWNIRIHSTKEMSEDEEDDEEKDDYVAVDLYFVDGPVNEVTIMADVGTFENSSTQNPNPNPAILTMKESKSLKMQKGVECEITEDSSKISKYLKENVDKIVRISVVLHMESRLFEPFTYLDSISPTPRASFLTANYNARVNSKVWRRRSKKRTCRSLKHCISDKEKINYEKKVQEILDDERERIFEKDQKQRIGFGLTASQFDFTISRKFARIRAG</sequence>
<dbReference type="OrthoDB" id="5865875at2759"/>
<proteinExistence type="predicted"/>
<evidence type="ECO:0000313" key="1">
    <source>
        <dbReference type="EMBL" id="CAI5439755.1"/>
    </source>
</evidence>
<reference evidence="1" key="1">
    <citation type="submission" date="2022-11" db="EMBL/GenBank/DDBJ databases">
        <authorList>
            <person name="Kikuchi T."/>
        </authorList>
    </citation>
    <scope>NUCLEOTIDE SEQUENCE</scope>
    <source>
        <strain evidence="1">PS1010</strain>
    </source>
</reference>
<evidence type="ECO:0000313" key="2">
    <source>
        <dbReference type="Proteomes" id="UP001152747"/>
    </source>
</evidence>
<organism evidence="1 2">
    <name type="scientific">Caenorhabditis angaria</name>
    <dbReference type="NCBI Taxonomy" id="860376"/>
    <lineage>
        <taxon>Eukaryota</taxon>
        <taxon>Metazoa</taxon>
        <taxon>Ecdysozoa</taxon>
        <taxon>Nematoda</taxon>
        <taxon>Chromadorea</taxon>
        <taxon>Rhabditida</taxon>
        <taxon>Rhabditina</taxon>
        <taxon>Rhabditomorpha</taxon>
        <taxon>Rhabditoidea</taxon>
        <taxon>Rhabditidae</taxon>
        <taxon>Peloderinae</taxon>
        <taxon>Caenorhabditis</taxon>
    </lineage>
</organism>
<name>A0A9P1I525_9PELO</name>
<dbReference type="AlphaFoldDB" id="A0A9P1I525"/>